<evidence type="ECO:0008006" key="3">
    <source>
        <dbReference type="Google" id="ProtNLM"/>
    </source>
</evidence>
<keyword evidence="2" id="KW-1185">Reference proteome</keyword>
<evidence type="ECO:0000313" key="2">
    <source>
        <dbReference type="Proteomes" id="UP000800041"/>
    </source>
</evidence>
<proteinExistence type="predicted"/>
<evidence type="ECO:0000313" key="1">
    <source>
        <dbReference type="EMBL" id="KAF1992430.1"/>
    </source>
</evidence>
<dbReference type="OrthoDB" id="3200163at2759"/>
<name>A0A6G1HHC7_9PEZI</name>
<dbReference type="AlphaFoldDB" id="A0A6G1HHC7"/>
<dbReference type="EMBL" id="ML977137">
    <property type="protein sequence ID" value="KAF1992430.1"/>
    <property type="molecule type" value="Genomic_DNA"/>
</dbReference>
<organism evidence="1 2">
    <name type="scientific">Aulographum hederae CBS 113979</name>
    <dbReference type="NCBI Taxonomy" id="1176131"/>
    <lineage>
        <taxon>Eukaryota</taxon>
        <taxon>Fungi</taxon>
        <taxon>Dikarya</taxon>
        <taxon>Ascomycota</taxon>
        <taxon>Pezizomycotina</taxon>
        <taxon>Dothideomycetes</taxon>
        <taxon>Pleosporomycetidae</taxon>
        <taxon>Aulographales</taxon>
        <taxon>Aulographaceae</taxon>
    </lineage>
</organism>
<gene>
    <name evidence="1" type="ORF">K402DRAFT_399545</name>
</gene>
<reference evidence="1" key="1">
    <citation type="journal article" date="2020" name="Stud. Mycol.">
        <title>101 Dothideomycetes genomes: a test case for predicting lifestyles and emergence of pathogens.</title>
        <authorList>
            <person name="Haridas S."/>
            <person name="Albert R."/>
            <person name="Binder M."/>
            <person name="Bloem J."/>
            <person name="Labutti K."/>
            <person name="Salamov A."/>
            <person name="Andreopoulos B."/>
            <person name="Baker S."/>
            <person name="Barry K."/>
            <person name="Bills G."/>
            <person name="Bluhm B."/>
            <person name="Cannon C."/>
            <person name="Castanera R."/>
            <person name="Culley D."/>
            <person name="Daum C."/>
            <person name="Ezra D."/>
            <person name="Gonzalez J."/>
            <person name="Henrissat B."/>
            <person name="Kuo A."/>
            <person name="Liang C."/>
            <person name="Lipzen A."/>
            <person name="Lutzoni F."/>
            <person name="Magnuson J."/>
            <person name="Mondo S."/>
            <person name="Nolan M."/>
            <person name="Ohm R."/>
            <person name="Pangilinan J."/>
            <person name="Park H.-J."/>
            <person name="Ramirez L."/>
            <person name="Alfaro M."/>
            <person name="Sun H."/>
            <person name="Tritt A."/>
            <person name="Yoshinaga Y."/>
            <person name="Zwiers L.-H."/>
            <person name="Turgeon B."/>
            <person name="Goodwin S."/>
            <person name="Spatafora J."/>
            <person name="Crous P."/>
            <person name="Grigoriev I."/>
        </authorList>
    </citation>
    <scope>NUCLEOTIDE SEQUENCE</scope>
    <source>
        <strain evidence="1">CBS 113979</strain>
    </source>
</reference>
<accession>A0A6G1HHC7</accession>
<sequence>MDGLSGAASGIAVVSIALQLADGFLKLHSFWSSVNDAPQEARTILDDLFSLHRILEQIASNSSAIADATILMTEFEKGFRNGGKVKRKWTACKMVSKKEKLVAFRNSLEEAKSSLILAQLSNNM</sequence>
<dbReference type="Proteomes" id="UP000800041">
    <property type="component" value="Unassembled WGS sequence"/>
</dbReference>
<protein>
    <recommendedName>
        <fullName evidence="3">Fungal N-terminal domain-containing protein</fullName>
    </recommendedName>
</protein>